<keyword evidence="3" id="KW-0325">Glycoprotein</keyword>
<dbReference type="InterPro" id="IPR000858">
    <property type="entry name" value="S_locus_glycoprot_dom"/>
</dbReference>
<dbReference type="PANTHER" id="PTHR32444">
    <property type="entry name" value="BULB-TYPE LECTIN DOMAIN-CONTAINING PROTEIN"/>
    <property type="match status" value="1"/>
</dbReference>
<dbReference type="Proteomes" id="UP000596660">
    <property type="component" value="Unplaced"/>
</dbReference>
<dbReference type="Gramene" id="AUR62007021-RA">
    <property type="protein sequence ID" value="AUR62007021-RA:cds"/>
    <property type="gene ID" value="AUR62007021"/>
</dbReference>
<dbReference type="AlphaFoldDB" id="A0A803L582"/>
<dbReference type="SUPFAM" id="SSF51110">
    <property type="entry name" value="alpha-D-mannose-specific plant lectins"/>
    <property type="match status" value="1"/>
</dbReference>
<dbReference type="CDD" id="cd00028">
    <property type="entry name" value="B_lectin"/>
    <property type="match status" value="1"/>
</dbReference>
<dbReference type="GO" id="GO:0048544">
    <property type="term" value="P:recognition of pollen"/>
    <property type="evidence" value="ECO:0007669"/>
    <property type="project" value="InterPro"/>
</dbReference>
<keyword evidence="1" id="KW-0732">Signal</keyword>
<evidence type="ECO:0000259" key="4">
    <source>
        <dbReference type="PROSITE" id="PS50927"/>
    </source>
</evidence>
<keyword evidence="2" id="KW-1015">Disulfide bond</keyword>
<dbReference type="Pfam" id="PF01453">
    <property type="entry name" value="B_lectin"/>
    <property type="match status" value="1"/>
</dbReference>
<evidence type="ECO:0000256" key="3">
    <source>
        <dbReference type="ARBA" id="ARBA00023180"/>
    </source>
</evidence>
<dbReference type="InterPro" id="IPR036426">
    <property type="entry name" value="Bulb-type_lectin_dom_sf"/>
</dbReference>
<dbReference type="FunFam" id="2.90.10.10:FF:000001">
    <property type="entry name" value="G-type lectin S-receptor-like serine/threonine-protein kinase"/>
    <property type="match status" value="1"/>
</dbReference>
<evidence type="ECO:0000313" key="5">
    <source>
        <dbReference type="EnsemblPlants" id="AUR62007021-RA:cds"/>
    </source>
</evidence>
<evidence type="ECO:0000313" key="6">
    <source>
        <dbReference type="Proteomes" id="UP000596660"/>
    </source>
</evidence>
<protein>
    <recommendedName>
        <fullName evidence="4">Bulb-type lectin domain-containing protein</fullName>
    </recommendedName>
</protein>
<reference evidence="5" key="2">
    <citation type="submission" date="2021-03" db="UniProtKB">
        <authorList>
            <consortium name="EnsemblPlants"/>
        </authorList>
    </citation>
    <scope>IDENTIFICATION</scope>
</reference>
<feature type="domain" description="Bulb-type lectin" evidence="4">
    <location>
        <begin position="11"/>
        <end position="136"/>
    </location>
</feature>
<evidence type="ECO:0000256" key="1">
    <source>
        <dbReference type="ARBA" id="ARBA00022729"/>
    </source>
</evidence>
<dbReference type="PANTHER" id="PTHR32444:SF235">
    <property type="entry name" value="OS01G0783900 PROTEIN"/>
    <property type="match status" value="1"/>
</dbReference>
<dbReference type="Pfam" id="PF00954">
    <property type="entry name" value="S_locus_glycop"/>
    <property type="match status" value="1"/>
</dbReference>
<keyword evidence="6" id="KW-1185">Reference proteome</keyword>
<organism evidence="5 6">
    <name type="scientific">Chenopodium quinoa</name>
    <name type="common">Quinoa</name>
    <dbReference type="NCBI Taxonomy" id="63459"/>
    <lineage>
        <taxon>Eukaryota</taxon>
        <taxon>Viridiplantae</taxon>
        <taxon>Streptophyta</taxon>
        <taxon>Embryophyta</taxon>
        <taxon>Tracheophyta</taxon>
        <taxon>Spermatophyta</taxon>
        <taxon>Magnoliopsida</taxon>
        <taxon>eudicotyledons</taxon>
        <taxon>Gunneridae</taxon>
        <taxon>Pentapetalae</taxon>
        <taxon>Caryophyllales</taxon>
        <taxon>Chenopodiaceae</taxon>
        <taxon>Chenopodioideae</taxon>
        <taxon>Atripliceae</taxon>
        <taxon>Chenopodium</taxon>
    </lineage>
</organism>
<dbReference type="SMART" id="SM00108">
    <property type="entry name" value="B_lectin"/>
    <property type="match status" value="1"/>
</dbReference>
<dbReference type="InterPro" id="IPR001480">
    <property type="entry name" value="Bulb-type_lectin_dom"/>
</dbReference>
<evidence type="ECO:0000256" key="2">
    <source>
        <dbReference type="ARBA" id="ARBA00023157"/>
    </source>
</evidence>
<dbReference type="OMA" id="DITWSIS"/>
<dbReference type="PROSITE" id="PS50927">
    <property type="entry name" value="BULB_LECTIN"/>
    <property type="match status" value="1"/>
</dbReference>
<name>A0A803L582_CHEQI</name>
<dbReference type="EnsemblPlants" id="AUR62007021-RA">
    <property type="protein sequence ID" value="AUR62007021-RA:cds"/>
    <property type="gene ID" value="AUR62007021"/>
</dbReference>
<sequence>MSSQLFISYSLELINSTHPLKDGDTLVSAGGNFELGFFTPDNSDRRYLGIWYKKIPVQTVVWVANREVPLETLVSSSAAMLRLTTGSVLELVNGTGAVVWETNLTRTVKNPVAELLDSGNLVIRDMDGNHKNGDGFLWQSFDFPCDIQLPGMKLGKDLVTGLDRYLTFWRSSDDPSLGSYTYRLDYHGYPQPVLMKGHMEQYRNGPWNGVRFSGNPSLKPNPYFTFDFVMNSKETYYVYELLNNSVISHRILNPYGTMQRLVWSDHVQGWVMYLTAQSDNCDTYFLCGFSPKSPSDWNSGEWSNGCARKTPLSCNGGDGFVKYTNVKLPDTQYS</sequence>
<dbReference type="Gene3D" id="2.90.10.10">
    <property type="entry name" value="Bulb-type lectin domain"/>
    <property type="match status" value="1"/>
</dbReference>
<proteinExistence type="predicted"/>
<accession>A0A803L582</accession>
<reference evidence="5" key="1">
    <citation type="journal article" date="2017" name="Nature">
        <title>The genome of Chenopodium quinoa.</title>
        <authorList>
            <person name="Jarvis D.E."/>
            <person name="Ho Y.S."/>
            <person name="Lightfoot D.J."/>
            <person name="Schmoeckel S.M."/>
            <person name="Li B."/>
            <person name="Borm T.J.A."/>
            <person name="Ohyanagi H."/>
            <person name="Mineta K."/>
            <person name="Michell C.T."/>
            <person name="Saber N."/>
            <person name="Kharbatia N.M."/>
            <person name="Rupper R.R."/>
            <person name="Sharp A.R."/>
            <person name="Dally N."/>
            <person name="Boughton B.A."/>
            <person name="Woo Y.H."/>
            <person name="Gao G."/>
            <person name="Schijlen E.G.W.M."/>
            <person name="Guo X."/>
            <person name="Momin A.A."/>
            <person name="Negrao S."/>
            <person name="Al-Babili S."/>
            <person name="Gehring C."/>
            <person name="Roessner U."/>
            <person name="Jung C."/>
            <person name="Murphy K."/>
            <person name="Arold S.T."/>
            <person name="Gojobori T."/>
            <person name="van der Linden C.G."/>
            <person name="van Loo E.N."/>
            <person name="Jellen E.N."/>
            <person name="Maughan P.J."/>
            <person name="Tester M."/>
        </authorList>
    </citation>
    <scope>NUCLEOTIDE SEQUENCE [LARGE SCALE GENOMIC DNA]</scope>
    <source>
        <strain evidence="5">cv. PI 614886</strain>
    </source>
</reference>